<dbReference type="PROSITE" id="PS50112">
    <property type="entry name" value="PAS"/>
    <property type="match status" value="1"/>
</dbReference>
<keyword evidence="6" id="KW-0677">Repeat</keyword>
<dbReference type="SMART" id="SM00052">
    <property type="entry name" value="EAL"/>
    <property type="match status" value="1"/>
</dbReference>
<dbReference type="Gene3D" id="3.30.450.20">
    <property type="entry name" value="PAS domain"/>
    <property type="match status" value="1"/>
</dbReference>
<gene>
    <name evidence="15" type="ORF">DPF_1359</name>
</gene>
<dbReference type="Gene3D" id="3.20.20.450">
    <property type="entry name" value="EAL domain"/>
    <property type="match status" value="1"/>
</dbReference>
<evidence type="ECO:0000256" key="2">
    <source>
        <dbReference type="ARBA" id="ARBA00022475"/>
    </source>
</evidence>
<dbReference type="Proteomes" id="UP000095200">
    <property type="component" value="Unassembled WGS sequence"/>
</dbReference>
<dbReference type="Pfam" id="PF08447">
    <property type="entry name" value="PAS_3"/>
    <property type="match status" value="1"/>
</dbReference>
<dbReference type="SMART" id="SM00267">
    <property type="entry name" value="GGDEF"/>
    <property type="match status" value="1"/>
</dbReference>
<dbReference type="InterPro" id="IPR013655">
    <property type="entry name" value="PAS_fold_3"/>
</dbReference>
<dbReference type="SUPFAM" id="SSF55073">
    <property type="entry name" value="Nucleotide cyclase"/>
    <property type="match status" value="1"/>
</dbReference>
<dbReference type="GO" id="GO:0016740">
    <property type="term" value="F:transferase activity"/>
    <property type="evidence" value="ECO:0007669"/>
    <property type="project" value="UniProtKB-KW"/>
</dbReference>
<keyword evidence="9" id="KW-0472">Membrane</keyword>
<evidence type="ECO:0000256" key="5">
    <source>
        <dbReference type="ARBA" id="ARBA00022692"/>
    </source>
</evidence>
<dbReference type="NCBIfam" id="TIGR00229">
    <property type="entry name" value="sensory_box"/>
    <property type="match status" value="1"/>
</dbReference>
<keyword evidence="16" id="KW-1185">Reference proteome</keyword>
<dbReference type="SUPFAM" id="SSF55785">
    <property type="entry name" value="PYP-like sensor domain (PAS domain)"/>
    <property type="match status" value="1"/>
</dbReference>
<dbReference type="InterPro" id="IPR000160">
    <property type="entry name" value="GGDEF_dom"/>
</dbReference>
<comment type="caution">
    <text evidence="15">The sequence shown here is derived from an EMBL/GenBank/DDBJ whole genome shotgun (WGS) entry which is preliminary data.</text>
</comment>
<keyword evidence="4" id="KW-0808">Transferase</keyword>
<feature type="domain" description="EAL" evidence="13">
    <location>
        <begin position="635"/>
        <end position="891"/>
    </location>
</feature>
<evidence type="ECO:0000259" key="11">
    <source>
        <dbReference type="PROSITE" id="PS50112"/>
    </source>
</evidence>
<dbReference type="Pfam" id="PF00563">
    <property type="entry name" value="EAL"/>
    <property type="match status" value="1"/>
</dbReference>
<organism evidence="15 16">
    <name type="scientific">Desulfoplanes formicivorans</name>
    <dbReference type="NCBI Taxonomy" id="1592317"/>
    <lineage>
        <taxon>Bacteria</taxon>
        <taxon>Pseudomonadati</taxon>
        <taxon>Thermodesulfobacteriota</taxon>
        <taxon>Desulfovibrionia</taxon>
        <taxon>Desulfovibrionales</taxon>
        <taxon>Desulfoplanaceae</taxon>
        <taxon>Desulfoplanes</taxon>
    </lineage>
</organism>
<keyword evidence="3" id="KW-0997">Cell inner membrane</keyword>
<evidence type="ECO:0000259" key="14">
    <source>
        <dbReference type="PROSITE" id="PS50887"/>
    </source>
</evidence>
<keyword evidence="7" id="KW-0547">Nucleotide-binding</keyword>
<dbReference type="Pfam" id="PF00990">
    <property type="entry name" value="GGDEF"/>
    <property type="match status" value="1"/>
</dbReference>
<evidence type="ECO:0000313" key="15">
    <source>
        <dbReference type="EMBL" id="GAU08645.1"/>
    </source>
</evidence>
<keyword evidence="2" id="KW-1003">Cell membrane</keyword>
<evidence type="ECO:0000256" key="6">
    <source>
        <dbReference type="ARBA" id="ARBA00022737"/>
    </source>
</evidence>
<dbReference type="Gene3D" id="3.30.450.40">
    <property type="match status" value="1"/>
</dbReference>
<dbReference type="FunFam" id="2.10.70.100:FF:000001">
    <property type="entry name" value="Sensory transduction histidine kinase"/>
    <property type="match status" value="1"/>
</dbReference>
<dbReference type="InterPro" id="IPR029016">
    <property type="entry name" value="GAF-like_dom_sf"/>
</dbReference>
<keyword evidence="10" id="KW-0175">Coiled coil</keyword>
<evidence type="ECO:0000259" key="12">
    <source>
        <dbReference type="PROSITE" id="PS50113"/>
    </source>
</evidence>
<keyword evidence="8" id="KW-1133">Transmembrane helix</keyword>
<reference evidence="16" key="1">
    <citation type="submission" date="2016-06" db="EMBL/GenBank/DDBJ databases">
        <title>Draft genome sequence of Desulfoplanes formicivorans strain Pf12B.</title>
        <authorList>
            <person name="Watanabe M."/>
            <person name="Kojima H."/>
            <person name="Fukui M."/>
        </authorList>
    </citation>
    <scope>NUCLEOTIDE SEQUENCE [LARGE SCALE GENOMIC DNA]</scope>
    <source>
        <strain evidence="16">Pf12B</strain>
    </source>
</reference>
<dbReference type="CDD" id="cd01949">
    <property type="entry name" value="GGDEF"/>
    <property type="match status" value="1"/>
</dbReference>
<name>A0A194AHG1_9BACT</name>
<dbReference type="InterPro" id="IPR000014">
    <property type="entry name" value="PAS"/>
</dbReference>
<evidence type="ECO:0000256" key="4">
    <source>
        <dbReference type="ARBA" id="ARBA00022679"/>
    </source>
</evidence>
<dbReference type="NCBIfam" id="TIGR00254">
    <property type="entry name" value="GGDEF"/>
    <property type="match status" value="1"/>
</dbReference>
<dbReference type="OrthoDB" id="7673416at2"/>
<dbReference type="AlphaFoldDB" id="A0A194AHG1"/>
<dbReference type="PROSITE" id="PS50883">
    <property type="entry name" value="EAL"/>
    <property type="match status" value="1"/>
</dbReference>
<dbReference type="PROSITE" id="PS50113">
    <property type="entry name" value="PAC"/>
    <property type="match status" value="1"/>
</dbReference>
<protein>
    <submittedName>
        <fullName evidence="15">Diguanylate cyclase</fullName>
    </submittedName>
</protein>
<evidence type="ECO:0000256" key="3">
    <source>
        <dbReference type="ARBA" id="ARBA00022519"/>
    </source>
</evidence>
<dbReference type="RefSeq" id="WP_069858337.1">
    <property type="nucleotide sequence ID" value="NZ_BDFE01000015.1"/>
</dbReference>
<dbReference type="FunFam" id="3.20.20.450:FF:000001">
    <property type="entry name" value="Cyclic di-GMP phosphodiesterase yahA"/>
    <property type="match status" value="1"/>
</dbReference>
<dbReference type="PROSITE" id="PS50887">
    <property type="entry name" value="GGDEF"/>
    <property type="match status" value="1"/>
</dbReference>
<dbReference type="InterPro" id="IPR000700">
    <property type="entry name" value="PAS-assoc_C"/>
</dbReference>
<dbReference type="InterPro" id="IPR043128">
    <property type="entry name" value="Rev_trsase/Diguanyl_cyclase"/>
</dbReference>
<feature type="domain" description="PAC" evidence="12">
    <location>
        <begin position="249"/>
        <end position="301"/>
    </location>
</feature>
<comment type="subcellular location">
    <subcellularLocation>
        <location evidence="1">Cell inner membrane</location>
        <topology evidence="1">Multi-pass membrane protein</topology>
    </subcellularLocation>
</comment>
<dbReference type="GO" id="GO:0005886">
    <property type="term" value="C:plasma membrane"/>
    <property type="evidence" value="ECO:0007669"/>
    <property type="project" value="UniProtKB-SubCell"/>
</dbReference>
<evidence type="ECO:0000259" key="13">
    <source>
        <dbReference type="PROSITE" id="PS50883"/>
    </source>
</evidence>
<feature type="domain" description="GGDEF" evidence="14">
    <location>
        <begin position="493"/>
        <end position="626"/>
    </location>
</feature>
<dbReference type="InterPro" id="IPR035965">
    <property type="entry name" value="PAS-like_dom_sf"/>
</dbReference>
<evidence type="ECO:0000256" key="1">
    <source>
        <dbReference type="ARBA" id="ARBA00004429"/>
    </source>
</evidence>
<dbReference type="SUPFAM" id="SSF55781">
    <property type="entry name" value="GAF domain-like"/>
    <property type="match status" value="1"/>
</dbReference>
<dbReference type="SMART" id="SM00086">
    <property type="entry name" value="PAC"/>
    <property type="match status" value="1"/>
</dbReference>
<dbReference type="InterPro" id="IPR029787">
    <property type="entry name" value="Nucleotide_cyclase"/>
</dbReference>
<evidence type="ECO:0000256" key="8">
    <source>
        <dbReference type="ARBA" id="ARBA00022989"/>
    </source>
</evidence>
<dbReference type="InterPro" id="IPR052155">
    <property type="entry name" value="Biofilm_reg_signaling"/>
</dbReference>
<dbReference type="CDD" id="cd01948">
    <property type="entry name" value="EAL"/>
    <property type="match status" value="1"/>
</dbReference>
<dbReference type="PANTHER" id="PTHR44757:SF2">
    <property type="entry name" value="BIOFILM ARCHITECTURE MAINTENANCE PROTEIN MBAA"/>
    <property type="match status" value="1"/>
</dbReference>
<dbReference type="Pfam" id="PF01590">
    <property type="entry name" value="GAF"/>
    <property type="match status" value="1"/>
</dbReference>
<keyword evidence="5" id="KW-0812">Transmembrane</keyword>
<dbReference type="GO" id="GO:0000166">
    <property type="term" value="F:nucleotide binding"/>
    <property type="evidence" value="ECO:0007669"/>
    <property type="project" value="UniProtKB-KW"/>
</dbReference>
<sequence length="904" mass="102740">MDSPQHLFPPVPPAIKGSPFDMAFVIDRQGICLDILALDPDLVLQKTFTKGTSLAEVLPPQIGQLLPEMIQQSLTKNIPHRVEFPLTHAATGSEHWFVARCLLLPCSVHAKPRFLWYGRDNTAHKIRETELTMYRDHLEEMVKLRTQEQRRTNEELRKEIDRHKLTSKALTLARERYDLAIRGAKDGIWDWDLTNDSVYLSPQWKESLGFADHEISNDIWEWATRIQKDDYEKMLENFGRILRSNESNFANEYRMYHKDGSIRWIYIKGAVLRDSEGKAVRMAGTCTDITGRKHAENISSMLLQIANAINTTVDLEELYASIHKILLTFIEAKNFCIALVDPKKDRLVFPYFRDEIEQQFTELEHFSANTQGGIVKVVKSGRTLVLTTKHQIDSHGIGMPAKIWIGVPLKSRDKVIGAMAVQHYIWPDHDTAQDVQILEAVSSQIALAIERKANEKLLSHLAMHDSLTHLPNRILLRERVGQALRRVQRNKDYHFALAMIDLDRFKFVNDCHGHHVGDALLQKMATRIHRSLRSIDTLARLGGDEFAILFEEIGTSHKLIHKIKKIQAIIQKPFSIKGYDVQIDSSIGLILKTGSYSTVDDLLRDADTAMYQAKSMGPGKIRVFSKSMHRQNMITMSLEQDLRQALTRDEFFLEYQPVVNFVTMDVEGFEALLRWRHPTRGLISPNQFIPIAEDTGLIREIGLWAMEQACSTLATWHREIPSSRRMTMAVNLSAKQLNVLGLSKKIRQIMDASGITPSVLNIEITETAIMEAPKSALAALKQIKALGVGVALDDFGTGYSSLSYLHNFPTDTIKIDRSFVAAIQNDEESLEIVRAIVILGNSLSLKVIAEGIETWKQYETLKNMGCDQAQGFLFSHPLGETICRELLEHPETIPWKHAIPHLDP</sequence>
<feature type="domain" description="PAS" evidence="11">
    <location>
        <begin position="173"/>
        <end position="245"/>
    </location>
</feature>
<dbReference type="CDD" id="cd00130">
    <property type="entry name" value="PAS"/>
    <property type="match status" value="1"/>
</dbReference>
<dbReference type="Gene3D" id="3.30.70.270">
    <property type="match status" value="1"/>
</dbReference>
<dbReference type="InterPro" id="IPR001610">
    <property type="entry name" value="PAC"/>
</dbReference>
<dbReference type="SUPFAM" id="SSF141868">
    <property type="entry name" value="EAL domain-like"/>
    <property type="match status" value="1"/>
</dbReference>
<evidence type="ECO:0000256" key="10">
    <source>
        <dbReference type="SAM" id="Coils"/>
    </source>
</evidence>
<feature type="coiled-coil region" evidence="10">
    <location>
        <begin position="146"/>
        <end position="173"/>
    </location>
</feature>
<dbReference type="STRING" id="1592317.DPF_1359"/>
<dbReference type="EMBL" id="BDFE01000015">
    <property type="protein sequence ID" value="GAU08645.1"/>
    <property type="molecule type" value="Genomic_DNA"/>
</dbReference>
<accession>A0A194AHG1</accession>
<dbReference type="PANTHER" id="PTHR44757">
    <property type="entry name" value="DIGUANYLATE CYCLASE DGCP"/>
    <property type="match status" value="1"/>
</dbReference>
<evidence type="ECO:0000313" key="16">
    <source>
        <dbReference type="Proteomes" id="UP000095200"/>
    </source>
</evidence>
<dbReference type="InterPro" id="IPR035919">
    <property type="entry name" value="EAL_sf"/>
</dbReference>
<evidence type="ECO:0000256" key="9">
    <source>
        <dbReference type="ARBA" id="ARBA00023136"/>
    </source>
</evidence>
<proteinExistence type="predicted"/>
<dbReference type="SMART" id="SM00065">
    <property type="entry name" value="GAF"/>
    <property type="match status" value="1"/>
</dbReference>
<dbReference type="InterPro" id="IPR001633">
    <property type="entry name" value="EAL_dom"/>
</dbReference>
<evidence type="ECO:0000256" key="7">
    <source>
        <dbReference type="ARBA" id="ARBA00022741"/>
    </source>
</evidence>
<dbReference type="InterPro" id="IPR003018">
    <property type="entry name" value="GAF"/>
</dbReference>